<organism evidence="1 2">
    <name type="scientific">Datura stramonium</name>
    <name type="common">Jimsonweed</name>
    <name type="synonym">Common thornapple</name>
    <dbReference type="NCBI Taxonomy" id="4076"/>
    <lineage>
        <taxon>Eukaryota</taxon>
        <taxon>Viridiplantae</taxon>
        <taxon>Streptophyta</taxon>
        <taxon>Embryophyta</taxon>
        <taxon>Tracheophyta</taxon>
        <taxon>Spermatophyta</taxon>
        <taxon>Magnoliopsida</taxon>
        <taxon>eudicotyledons</taxon>
        <taxon>Gunneridae</taxon>
        <taxon>Pentapetalae</taxon>
        <taxon>asterids</taxon>
        <taxon>lamiids</taxon>
        <taxon>Solanales</taxon>
        <taxon>Solanaceae</taxon>
        <taxon>Solanoideae</taxon>
        <taxon>Datureae</taxon>
        <taxon>Datura</taxon>
    </lineage>
</organism>
<name>A0ABS8SB95_DATST</name>
<comment type="caution">
    <text evidence="1">The sequence shown here is derived from an EMBL/GenBank/DDBJ whole genome shotgun (WGS) entry which is preliminary data.</text>
</comment>
<reference evidence="1 2" key="1">
    <citation type="journal article" date="2021" name="BMC Genomics">
        <title>Datura genome reveals duplications of psychoactive alkaloid biosynthetic genes and high mutation rate following tissue culture.</title>
        <authorList>
            <person name="Rajewski A."/>
            <person name="Carter-House D."/>
            <person name="Stajich J."/>
            <person name="Litt A."/>
        </authorList>
    </citation>
    <scope>NUCLEOTIDE SEQUENCE [LARGE SCALE GENOMIC DNA]</scope>
    <source>
        <strain evidence="1">AR-01</strain>
    </source>
</reference>
<dbReference type="EMBL" id="JACEIK010000385">
    <property type="protein sequence ID" value="MCD7456096.1"/>
    <property type="molecule type" value="Genomic_DNA"/>
</dbReference>
<protein>
    <recommendedName>
        <fullName evidence="3">Response regulatory domain-containing protein</fullName>
    </recommendedName>
</protein>
<sequence length="182" mass="20336">MSADERDSTALRAIESGATFFILKPICEDDNYRMYLQKMDSSENSSIQSNLASKKVGSSSLVSNSSNKMKRKSVGNMNAATSAQQLIHGKFAHQADHSGQSRDKELMAYAQQMGDLKKGLEQVEKVIRIRRLGQLEIMTIRLVGNPLMGDHQIGHYLPPVHHLPNTRMIGEVKMAEARTRDH</sequence>
<evidence type="ECO:0000313" key="1">
    <source>
        <dbReference type="EMBL" id="MCD7456096.1"/>
    </source>
</evidence>
<gene>
    <name evidence="1" type="ORF">HAX54_030623</name>
</gene>
<evidence type="ECO:0000313" key="2">
    <source>
        <dbReference type="Proteomes" id="UP000823775"/>
    </source>
</evidence>
<evidence type="ECO:0008006" key="3">
    <source>
        <dbReference type="Google" id="ProtNLM"/>
    </source>
</evidence>
<proteinExistence type="predicted"/>
<accession>A0ABS8SB95</accession>
<keyword evidence="2" id="KW-1185">Reference proteome</keyword>
<dbReference type="Proteomes" id="UP000823775">
    <property type="component" value="Unassembled WGS sequence"/>
</dbReference>